<feature type="compositionally biased region" description="Polar residues" evidence="1">
    <location>
        <begin position="163"/>
        <end position="188"/>
    </location>
</feature>
<evidence type="ECO:0000313" key="4">
    <source>
        <dbReference type="WBParaSite" id="PSAMB.scaffold249size61517.g3836.t1"/>
    </source>
</evidence>
<sequence length="490" mass="55618">MYSHYFSSIFVVFLLMLTIHSQVFAAKPSRDEFVRNFRDRFWPQAKVQAANSIVSPAKDDESSSNEAETSPKTPRSRPTTLKFAPISVRMRNLDTTVTRPPAPRAHPIRNEFFGFTRRQRWTITTPSASDYDEQQTTATPTSEHVNNDDDYVEFVEILTTTTSPLEQLDASPTTTSIAQPPSHTTIPQKTSRPKTTTSRSREMEDNNSKERPNSQEESKEAEKDIGATQFRDPINSRAENLDISHEDLEGSDVATDNYGSLEQYYDDTPISVLSHPPSKAIVISLPKQRRTNNRPISISHGTVIRRVVKPIVRKKSESDERATEAPFRSSAERYFKAKRIGARAPPPHAQPLRFKQYGSTADNRITTTTSPFDYIEYTDYPYTTALPPNRGSNDRTDREQADPISAATKSPKAKRTEGGGSEREEGRTGDSNSKVYETESQKKLPAQETEFRQEPFVPTDTEVNTFFKEEVNHPWRSRARVRGSLWRYAN</sequence>
<feature type="signal peptide" evidence="2">
    <location>
        <begin position="1"/>
        <end position="25"/>
    </location>
</feature>
<dbReference type="AlphaFoldDB" id="A0A914VU07"/>
<dbReference type="WBParaSite" id="PSAMB.scaffold249size61517.g3836.t1">
    <property type="protein sequence ID" value="PSAMB.scaffold249size61517.g3836.t1"/>
    <property type="gene ID" value="PSAMB.scaffold249size61517.g3836"/>
</dbReference>
<feature type="region of interest" description="Disordered" evidence="1">
    <location>
        <begin position="124"/>
        <end position="149"/>
    </location>
</feature>
<feature type="region of interest" description="Disordered" evidence="1">
    <location>
        <begin position="52"/>
        <end position="80"/>
    </location>
</feature>
<feature type="region of interest" description="Disordered" evidence="1">
    <location>
        <begin position="163"/>
        <end position="245"/>
    </location>
</feature>
<name>A0A914VU07_9BILA</name>
<feature type="chain" id="PRO_5037273698" evidence="2">
    <location>
        <begin position="26"/>
        <end position="490"/>
    </location>
</feature>
<feature type="compositionally biased region" description="Basic and acidic residues" evidence="1">
    <location>
        <begin position="414"/>
        <end position="428"/>
    </location>
</feature>
<feature type="compositionally biased region" description="Low complexity" evidence="1">
    <location>
        <begin position="189"/>
        <end position="198"/>
    </location>
</feature>
<evidence type="ECO:0000313" key="3">
    <source>
        <dbReference type="Proteomes" id="UP000887566"/>
    </source>
</evidence>
<feature type="region of interest" description="Disordered" evidence="1">
    <location>
        <begin position="383"/>
        <end position="457"/>
    </location>
</feature>
<keyword evidence="2" id="KW-0732">Signal</keyword>
<feature type="compositionally biased region" description="Polar residues" evidence="1">
    <location>
        <begin position="124"/>
        <end position="144"/>
    </location>
</feature>
<keyword evidence="3" id="KW-1185">Reference proteome</keyword>
<feature type="compositionally biased region" description="Basic and acidic residues" evidence="1">
    <location>
        <begin position="199"/>
        <end position="225"/>
    </location>
</feature>
<proteinExistence type="predicted"/>
<accession>A0A914VU07</accession>
<evidence type="ECO:0000256" key="1">
    <source>
        <dbReference type="SAM" id="MobiDB-lite"/>
    </source>
</evidence>
<protein>
    <submittedName>
        <fullName evidence="4">Uncharacterized protein</fullName>
    </submittedName>
</protein>
<feature type="compositionally biased region" description="Low complexity" evidence="1">
    <location>
        <begin position="70"/>
        <end position="80"/>
    </location>
</feature>
<reference evidence="4" key="1">
    <citation type="submission" date="2022-11" db="UniProtKB">
        <authorList>
            <consortium name="WormBaseParasite"/>
        </authorList>
    </citation>
    <scope>IDENTIFICATION</scope>
</reference>
<evidence type="ECO:0000256" key="2">
    <source>
        <dbReference type="SAM" id="SignalP"/>
    </source>
</evidence>
<organism evidence="3 4">
    <name type="scientific">Plectus sambesii</name>
    <dbReference type="NCBI Taxonomy" id="2011161"/>
    <lineage>
        <taxon>Eukaryota</taxon>
        <taxon>Metazoa</taxon>
        <taxon>Ecdysozoa</taxon>
        <taxon>Nematoda</taxon>
        <taxon>Chromadorea</taxon>
        <taxon>Plectida</taxon>
        <taxon>Plectina</taxon>
        <taxon>Plectoidea</taxon>
        <taxon>Plectidae</taxon>
        <taxon>Plectus</taxon>
    </lineage>
</organism>
<feature type="compositionally biased region" description="Basic and acidic residues" evidence="1">
    <location>
        <begin position="392"/>
        <end position="401"/>
    </location>
</feature>
<dbReference type="Proteomes" id="UP000887566">
    <property type="component" value="Unplaced"/>
</dbReference>